<dbReference type="InterPro" id="IPR003737">
    <property type="entry name" value="GlcNAc_PI_deacetylase-related"/>
</dbReference>
<dbReference type="SUPFAM" id="SSF102588">
    <property type="entry name" value="LmbE-like"/>
    <property type="match status" value="1"/>
</dbReference>
<dbReference type="GO" id="GO:0016811">
    <property type="term" value="F:hydrolase activity, acting on carbon-nitrogen (but not peptide) bonds, in linear amides"/>
    <property type="evidence" value="ECO:0007669"/>
    <property type="project" value="TreeGrafter"/>
</dbReference>
<evidence type="ECO:0000313" key="2">
    <source>
        <dbReference type="Proteomes" id="UP000190188"/>
    </source>
</evidence>
<name>A0A1T2X7E1_9BACL</name>
<keyword evidence="2" id="KW-1185">Reference proteome</keyword>
<dbReference type="EMBL" id="MSZX01000008">
    <property type="protein sequence ID" value="OPA75798.1"/>
    <property type="molecule type" value="Genomic_DNA"/>
</dbReference>
<dbReference type="Pfam" id="PF02585">
    <property type="entry name" value="PIG-L"/>
    <property type="match status" value="1"/>
</dbReference>
<reference evidence="1 2" key="1">
    <citation type="submission" date="2017-01" db="EMBL/GenBank/DDBJ databases">
        <title>Genome analysis of Paenibacillus selenitrireducens ES3-24.</title>
        <authorList>
            <person name="Xu D."/>
            <person name="Yao R."/>
            <person name="Zheng S."/>
        </authorList>
    </citation>
    <scope>NUCLEOTIDE SEQUENCE [LARGE SCALE GENOMIC DNA]</scope>
    <source>
        <strain evidence="1 2">ES3-24</strain>
    </source>
</reference>
<dbReference type="InterPro" id="IPR023841">
    <property type="entry name" value="BshB2"/>
</dbReference>
<dbReference type="STRING" id="1324314.BVG16_20955"/>
<proteinExistence type="predicted"/>
<dbReference type="PANTHER" id="PTHR12993">
    <property type="entry name" value="N-ACETYLGLUCOSAMINYL-PHOSPHATIDYLINOSITOL DE-N-ACETYLASE-RELATED"/>
    <property type="match status" value="1"/>
</dbReference>
<comment type="caution">
    <text evidence="1">The sequence shown here is derived from an EMBL/GenBank/DDBJ whole genome shotgun (WGS) entry which is preliminary data.</text>
</comment>
<dbReference type="Proteomes" id="UP000190188">
    <property type="component" value="Unassembled WGS sequence"/>
</dbReference>
<dbReference type="AlphaFoldDB" id="A0A1T2X7E1"/>
<gene>
    <name evidence="1" type="ORF">BVG16_20955</name>
</gene>
<dbReference type="OrthoDB" id="9790023at2"/>
<dbReference type="RefSeq" id="WP_078501132.1">
    <property type="nucleotide sequence ID" value="NZ_MSZX01000008.1"/>
</dbReference>
<organism evidence="1 2">
    <name type="scientific">Paenibacillus selenitireducens</name>
    <dbReference type="NCBI Taxonomy" id="1324314"/>
    <lineage>
        <taxon>Bacteria</taxon>
        <taxon>Bacillati</taxon>
        <taxon>Bacillota</taxon>
        <taxon>Bacilli</taxon>
        <taxon>Bacillales</taxon>
        <taxon>Paenibacillaceae</taxon>
        <taxon>Paenibacillus</taxon>
    </lineage>
</organism>
<accession>A0A1T2X7E1</accession>
<dbReference type="Gene3D" id="3.40.50.10320">
    <property type="entry name" value="LmbE-like"/>
    <property type="match status" value="1"/>
</dbReference>
<sequence length="216" mass="24805">MTRQGNILVVLPHPDDESIIGGTIIQHIQQGAHVTYVCMTLGEMGRNMGTPLFANRVTLPRIREKELDEACRILGIHEVQKWGLHDKMVEFEDRAYWVQRIQELIRATKPKLVLTFYPGHGVHPDHDACGEMVIRAVSGLAPEERPVVQCIAVTRQGKQLLGPPDLENDVSDVVDQKIESLLQHQTQFQLMMGDYSPDKPEKKERYKIERLWTYRF</sequence>
<dbReference type="NCBIfam" id="TIGR04000">
    <property type="entry name" value="thiol_BshB2"/>
    <property type="match status" value="1"/>
</dbReference>
<dbReference type="InterPro" id="IPR024078">
    <property type="entry name" value="LmbE-like_dom_sf"/>
</dbReference>
<dbReference type="PANTHER" id="PTHR12993:SF27">
    <property type="entry name" value="N-ACETYL-ALPHA-D-GLUCOSAMINYL L-MALATE DEACETYLASE 2-RELATED"/>
    <property type="match status" value="1"/>
</dbReference>
<evidence type="ECO:0000313" key="1">
    <source>
        <dbReference type="EMBL" id="OPA75798.1"/>
    </source>
</evidence>
<protein>
    <submittedName>
        <fullName evidence="1">Bacillithiol biosynthesis deacetylase BshB2</fullName>
    </submittedName>
</protein>